<dbReference type="SUPFAM" id="SSF48403">
    <property type="entry name" value="Ankyrin repeat"/>
    <property type="match status" value="1"/>
</dbReference>
<dbReference type="AlphaFoldDB" id="A0A9W8WZK8"/>
<evidence type="ECO:0000313" key="6">
    <source>
        <dbReference type="Proteomes" id="UP001140562"/>
    </source>
</evidence>
<feature type="region of interest" description="Disordered" evidence="4">
    <location>
        <begin position="1"/>
        <end position="39"/>
    </location>
</feature>
<dbReference type="OrthoDB" id="366390at2759"/>
<keyword evidence="2 3" id="KW-0040">ANK repeat</keyword>
<evidence type="ECO:0000256" key="2">
    <source>
        <dbReference type="ARBA" id="ARBA00023043"/>
    </source>
</evidence>
<feature type="repeat" description="ANK" evidence="3">
    <location>
        <begin position="79"/>
        <end position="111"/>
    </location>
</feature>
<dbReference type="InterPro" id="IPR036770">
    <property type="entry name" value="Ankyrin_rpt-contain_sf"/>
</dbReference>
<dbReference type="Pfam" id="PF12796">
    <property type="entry name" value="Ank_2"/>
    <property type="match status" value="1"/>
</dbReference>
<dbReference type="EMBL" id="JAPEUV010000041">
    <property type="protein sequence ID" value="KAJ4337205.1"/>
    <property type="molecule type" value="Genomic_DNA"/>
</dbReference>
<dbReference type="Gene3D" id="1.25.40.20">
    <property type="entry name" value="Ankyrin repeat-containing domain"/>
    <property type="match status" value="1"/>
</dbReference>
<name>A0A9W8WZK8_9PLEO</name>
<feature type="repeat" description="ANK" evidence="3">
    <location>
        <begin position="112"/>
        <end position="144"/>
    </location>
</feature>
<evidence type="ECO:0000256" key="4">
    <source>
        <dbReference type="SAM" id="MobiDB-lite"/>
    </source>
</evidence>
<accession>A0A9W8WZK8</accession>
<dbReference type="PANTHER" id="PTHR24171">
    <property type="entry name" value="ANKYRIN REPEAT DOMAIN-CONTAINING PROTEIN 39-RELATED"/>
    <property type="match status" value="1"/>
</dbReference>
<dbReference type="SMART" id="SM00248">
    <property type="entry name" value="ANK"/>
    <property type="match status" value="2"/>
</dbReference>
<sequence>MASENTPNGVPPSAEGMNGASTNGSSTNGTSQPPQSVADLPPAALDLAAKLFDLAREGNTATLQQYISAGVPKNLTNSTGDTLLMLTSYHGHPETAKMLLDAGADPNALNGRGQSPIAGAVFKGYEHVVKVLYEAGADVAAGQPNAVDCARMFKRDGVLELFGVERGEGTEVRVDGQT</sequence>
<organism evidence="5 6">
    <name type="scientific">Didymella glomerata</name>
    <dbReference type="NCBI Taxonomy" id="749621"/>
    <lineage>
        <taxon>Eukaryota</taxon>
        <taxon>Fungi</taxon>
        <taxon>Dikarya</taxon>
        <taxon>Ascomycota</taxon>
        <taxon>Pezizomycotina</taxon>
        <taxon>Dothideomycetes</taxon>
        <taxon>Pleosporomycetidae</taxon>
        <taxon>Pleosporales</taxon>
        <taxon>Pleosporineae</taxon>
        <taxon>Didymellaceae</taxon>
        <taxon>Didymella</taxon>
    </lineage>
</organism>
<dbReference type="InterPro" id="IPR002110">
    <property type="entry name" value="Ankyrin_rpt"/>
</dbReference>
<dbReference type="PROSITE" id="PS50297">
    <property type="entry name" value="ANK_REP_REGION"/>
    <property type="match status" value="2"/>
</dbReference>
<dbReference type="Proteomes" id="UP001140562">
    <property type="component" value="Unassembled WGS sequence"/>
</dbReference>
<comment type="caution">
    <text evidence="5">The sequence shown here is derived from an EMBL/GenBank/DDBJ whole genome shotgun (WGS) entry which is preliminary data.</text>
</comment>
<reference evidence="5" key="1">
    <citation type="submission" date="2022-10" db="EMBL/GenBank/DDBJ databases">
        <title>Tapping the CABI collections for fungal endophytes: first genome assemblies for Collariella, Neodidymelliopsis, Ascochyta clinopodiicola, Didymella pomorum, Didymosphaeria variabile, Neocosmospora piperis and Neocucurbitaria cava.</title>
        <authorList>
            <person name="Hill R."/>
        </authorList>
    </citation>
    <scope>NUCLEOTIDE SEQUENCE</scope>
    <source>
        <strain evidence="5">IMI 360193</strain>
    </source>
</reference>
<gene>
    <name evidence="5" type="ORF">N0V87_004878</name>
</gene>
<feature type="compositionally biased region" description="Low complexity" evidence="4">
    <location>
        <begin position="18"/>
        <end position="31"/>
    </location>
</feature>
<evidence type="ECO:0008006" key="7">
    <source>
        <dbReference type="Google" id="ProtNLM"/>
    </source>
</evidence>
<dbReference type="PROSITE" id="PS50088">
    <property type="entry name" value="ANK_REPEAT"/>
    <property type="match status" value="2"/>
</dbReference>
<keyword evidence="6" id="KW-1185">Reference proteome</keyword>
<evidence type="ECO:0000256" key="3">
    <source>
        <dbReference type="PROSITE-ProRule" id="PRU00023"/>
    </source>
</evidence>
<protein>
    <recommendedName>
        <fullName evidence="7">Ankyrin</fullName>
    </recommendedName>
</protein>
<evidence type="ECO:0000313" key="5">
    <source>
        <dbReference type="EMBL" id="KAJ4337205.1"/>
    </source>
</evidence>
<evidence type="ECO:0000256" key="1">
    <source>
        <dbReference type="ARBA" id="ARBA00022737"/>
    </source>
</evidence>
<dbReference type="PANTHER" id="PTHR24171:SF9">
    <property type="entry name" value="ANKYRIN REPEAT DOMAIN-CONTAINING PROTEIN 39"/>
    <property type="match status" value="1"/>
</dbReference>
<proteinExistence type="predicted"/>
<keyword evidence="1" id="KW-0677">Repeat</keyword>